<evidence type="ECO:0000313" key="3">
    <source>
        <dbReference type="Proteomes" id="UP000484858"/>
    </source>
</evidence>
<reference evidence="2 3" key="1">
    <citation type="submission" date="2013-04" db="EMBL/GenBank/DDBJ databases">
        <title>Gluconobacter oxydans NBRC 3293 whole genome sequence.</title>
        <authorList>
            <person name="Matsutani M."/>
            <person name="Yakushi T."/>
            <person name="Matsushita K."/>
        </authorList>
    </citation>
    <scope>NUCLEOTIDE SEQUENCE [LARGE SCALE GENOMIC DNA]</scope>
    <source>
        <strain evidence="2 3">NBRC 3293</strain>
    </source>
</reference>
<protein>
    <submittedName>
        <fullName evidence="2">Uncharacterized protein</fullName>
    </submittedName>
</protein>
<organism evidence="2 3">
    <name type="scientific">Gluconobacter oxydans NBRC 3293</name>
    <dbReference type="NCBI Taxonomy" id="1315969"/>
    <lineage>
        <taxon>Bacteria</taxon>
        <taxon>Pseudomonadati</taxon>
        <taxon>Pseudomonadota</taxon>
        <taxon>Alphaproteobacteria</taxon>
        <taxon>Acetobacterales</taxon>
        <taxon>Acetobacteraceae</taxon>
        <taxon>Gluconobacter</taxon>
    </lineage>
</organism>
<evidence type="ECO:0000256" key="1">
    <source>
        <dbReference type="SAM" id="MobiDB-lite"/>
    </source>
</evidence>
<comment type="caution">
    <text evidence="2">The sequence shown here is derived from an EMBL/GenBank/DDBJ whole genome shotgun (WGS) entry which is preliminary data.</text>
</comment>
<feature type="region of interest" description="Disordered" evidence="1">
    <location>
        <begin position="20"/>
        <end position="40"/>
    </location>
</feature>
<gene>
    <name evidence="2" type="ORF">NBRC3293_2164</name>
</gene>
<dbReference type="EMBL" id="BARJ01000010">
    <property type="protein sequence ID" value="GEM17667.1"/>
    <property type="molecule type" value="Genomic_DNA"/>
</dbReference>
<name>A0A829X4B0_GLUOY</name>
<dbReference type="Proteomes" id="UP000484858">
    <property type="component" value="Unassembled WGS sequence"/>
</dbReference>
<dbReference type="AlphaFoldDB" id="A0A829X4B0"/>
<evidence type="ECO:0000313" key="2">
    <source>
        <dbReference type="EMBL" id="GEM17667.1"/>
    </source>
</evidence>
<sequence length="49" mass="5463">MPLVSRYVRVLQPGLRKKPGWSSASYDETGIRSRKTGSSQPQAAFCFSM</sequence>
<proteinExistence type="predicted"/>
<accession>A0A829X4B0</accession>